<dbReference type="EMBL" id="SRPR01000094">
    <property type="protein sequence ID" value="KAG5960688.1"/>
    <property type="molecule type" value="Genomic_DNA"/>
</dbReference>
<evidence type="ECO:0000313" key="4">
    <source>
        <dbReference type="Proteomes" id="UP000742024"/>
    </source>
</evidence>
<proteinExistence type="predicted"/>
<evidence type="ECO:0000259" key="1">
    <source>
        <dbReference type="Pfam" id="PF07969"/>
    </source>
</evidence>
<comment type="caution">
    <text evidence="3">The sequence shown here is derived from an EMBL/GenBank/DDBJ whole genome shotgun (WGS) entry which is preliminary data.</text>
</comment>
<dbReference type="Proteomes" id="UP000742024">
    <property type="component" value="Unassembled WGS sequence"/>
</dbReference>
<keyword evidence="4" id="KW-1185">Reference proteome</keyword>
<accession>A0A9P7SV21</accession>
<dbReference type="Pfam" id="PF07969">
    <property type="entry name" value="Amidohydro_3"/>
    <property type="match status" value="1"/>
</dbReference>
<dbReference type="PANTHER" id="PTHR22642">
    <property type="entry name" value="IMIDAZOLONEPROPIONASE"/>
    <property type="match status" value="1"/>
</dbReference>
<dbReference type="Proteomes" id="UP000784919">
    <property type="component" value="Unassembled WGS sequence"/>
</dbReference>
<reference evidence="3 4" key="1">
    <citation type="journal article" date="2020" name="bioRxiv">
        <title>Whole genome comparisons of ergot fungi reveals the divergence and evolution of species within the genus Claviceps are the result of varying mechanisms driving genome evolution and host range expansion.</title>
        <authorList>
            <person name="Wyka S.A."/>
            <person name="Mondo S.J."/>
            <person name="Liu M."/>
            <person name="Dettman J."/>
            <person name="Nalam V."/>
            <person name="Broders K.D."/>
        </authorList>
    </citation>
    <scope>NUCLEOTIDE SEQUENCE</scope>
    <source>
        <strain evidence="3">CCC 1102</strain>
        <strain evidence="2 4">LM583</strain>
    </source>
</reference>
<dbReference type="CDD" id="cd01300">
    <property type="entry name" value="YtcJ_like"/>
    <property type="match status" value="1"/>
</dbReference>
<gene>
    <name evidence="3" type="ORF">E4U56_006327</name>
    <name evidence="2" type="ORF">E4U57_008097</name>
</gene>
<dbReference type="Gene3D" id="2.30.40.10">
    <property type="entry name" value="Urease, subunit C, domain 1"/>
    <property type="match status" value="1"/>
</dbReference>
<dbReference type="SUPFAM" id="SSF51338">
    <property type="entry name" value="Composite domain of metallo-dependent hydrolases"/>
    <property type="match status" value="1"/>
</dbReference>
<sequence>MPHFQWGSVPAIGLVAAVAFALAAYSEPAKFASSAFSSSSSPLASNASTYCYRGVRTHDRDNPYAHCFAVVDGTFARVWSDDNVDEQTLNSSCHTAQQPKLLDGYVIPGLWDGHGHLGAWGEFLHSVDIFNATTIADVRLRLKTYLKANPLSGTDKFWLRGTGWDQDLYGHMPTAADLDEDPDLKGVYVMLDRNDGHCIWVSQAVLDLLPANATASDPPGGQVIRSPGLGVFCDNAMNPVSSLLPPISDEIRPGLVRDAMRDLNKVGLVGVHDASTRPDDIKLYNELANDDRNWTVRVYSMMECDNTNSWCPDNATRIARKDSRFWVQSVKLFADGALGSRGSALLEPYTDKTNSTGSLLLNDTTMTSLTKTWAEAGFQVNVHAIGDRANRQVIDAFIAALIHVCPEADTHSNSTSDYNYEALRICQLKHRFRVEHAQIVHPDDQHRLLQIGIIASVQPTHPTDDMRYAQLRLGDDRTDHSAYRMRSYLSNLAPVILGSDFPVEPPNPFRGIYAAVTRKNPATGLGLNGSTEGWHAEESLTLDQALWGFTGATAYGAFLDGRAGLIRQGAFADWVVLDRPIEEIPIEEFRNLTVRETWVAGKRVYARDDSAGA</sequence>
<protein>
    <recommendedName>
        <fullName evidence="1">Amidohydrolase 3 domain-containing protein</fullName>
    </recommendedName>
</protein>
<evidence type="ECO:0000313" key="5">
    <source>
        <dbReference type="Proteomes" id="UP000784919"/>
    </source>
</evidence>
<dbReference type="AlphaFoldDB" id="A0A9P7SV21"/>
<feature type="domain" description="Amidohydrolase 3" evidence="1">
    <location>
        <begin position="104"/>
        <end position="605"/>
    </location>
</feature>
<dbReference type="InterPro" id="IPR013108">
    <property type="entry name" value="Amidohydro_3"/>
</dbReference>
<dbReference type="InterPro" id="IPR032466">
    <property type="entry name" value="Metal_Hydrolase"/>
</dbReference>
<evidence type="ECO:0000313" key="3">
    <source>
        <dbReference type="EMBL" id="KAG5977979.1"/>
    </source>
</evidence>
<dbReference type="PANTHER" id="PTHR22642:SF2">
    <property type="entry name" value="PROTEIN LONG AFTER FAR-RED 3"/>
    <property type="match status" value="1"/>
</dbReference>
<dbReference type="InterPro" id="IPR011059">
    <property type="entry name" value="Metal-dep_hydrolase_composite"/>
</dbReference>
<dbReference type="GO" id="GO:0016810">
    <property type="term" value="F:hydrolase activity, acting on carbon-nitrogen (but not peptide) bonds"/>
    <property type="evidence" value="ECO:0007669"/>
    <property type="project" value="InterPro"/>
</dbReference>
<dbReference type="SUPFAM" id="SSF51556">
    <property type="entry name" value="Metallo-dependent hydrolases"/>
    <property type="match status" value="1"/>
</dbReference>
<dbReference type="InterPro" id="IPR033932">
    <property type="entry name" value="YtcJ-like"/>
</dbReference>
<dbReference type="Gene3D" id="3.20.20.140">
    <property type="entry name" value="Metal-dependent hydrolases"/>
    <property type="match status" value="1"/>
</dbReference>
<name>A0A9P7SV21_9HYPO</name>
<dbReference type="EMBL" id="SRPS01000005">
    <property type="protein sequence ID" value="KAG5977979.1"/>
    <property type="molecule type" value="Genomic_DNA"/>
</dbReference>
<dbReference type="OrthoDB" id="3501663at2759"/>
<dbReference type="Gene3D" id="3.10.310.70">
    <property type="match status" value="1"/>
</dbReference>
<evidence type="ECO:0000313" key="2">
    <source>
        <dbReference type="EMBL" id="KAG5960688.1"/>
    </source>
</evidence>
<organism evidence="3 5">
    <name type="scientific">Claviceps arundinis</name>
    <dbReference type="NCBI Taxonomy" id="1623583"/>
    <lineage>
        <taxon>Eukaryota</taxon>
        <taxon>Fungi</taxon>
        <taxon>Dikarya</taxon>
        <taxon>Ascomycota</taxon>
        <taxon>Pezizomycotina</taxon>
        <taxon>Sordariomycetes</taxon>
        <taxon>Hypocreomycetidae</taxon>
        <taxon>Hypocreales</taxon>
        <taxon>Clavicipitaceae</taxon>
        <taxon>Claviceps</taxon>
    </lineage>
</organism>